<gene>
    <name evidence="1" type="ORF">TTRE_0000761101</name>
</gene>
<sequence length="160" mass="18091">MSKQLQADDLNLIKIKSVISAFMSKLLSFKRSFARGELSQFQSHAQMGNEGGISEANVELYCEHLEALHDFTRRFHDILSMVISDWVIKPLRNLDDEQISPKDELLELQSNGLSQGYQQFWLQKEVPELYPGAWGVVTNLLVCLPSSSLVERAHLVSLGT</sequence>
<proteinExistence type="predicted"/>
<organism evidence="1 2">
    <name type="scientific">Trichuris trichiura</name>
    <name type="common">Whipworm</name>
    <name type="synonym">Trichocephalus trichiurus</name>
    <dbReference type="NCBI Taxonomy" id="36087"/>
    <lineage>
        <taxon>Eukaryota</taxon>
        <taxon>Metazoa</taxon>
        <taxon>Ecdysozoa</taxon>
        <taxon>Nematoda</taxon>
        <taxon>Enoplea</taxon>
        <taxon>Dorylaimia</taxon>
        <taxon>Trichinellida</taxon>
        <taxon>Trichuridae</taxon>
        <taxon>Trichuris</taxon>
    </lineage>
</organism>
<dbReference type="AlphaFoldDB" id="A0A077ZL01"/>
<reference evidence="1" key="1">
    <citation type="submission" date="2014-01" db="EMBL/GenBank/DDBJ databases">
        <authorList>
            <person name="Aslett M."/>
        </authorList>
    </citation>
    <scope>NUCLEOTIDE SEQUENCE</scope>
</reference>
<dbReference type="PANTHER" id="PTHR45913">
    <property type="entry name" value="EPM2A-INTERACTING PROTEIN 1"/>
    <property type="match status" value="1"/>
</dbReference>
<keyword evidence="2" id="KW-1185">Reference proteome</keyword>
<dbReference type="Proteomes" id="UP000030665">
    <property type="component" value="Unassembled WGS sequence"/>
</dbReference>
<evidence type="ECO:0000313" key="2">
    <source>
        <dbReference type="Proteomes" id="UP000030665"/>
    </source>
</evidence>
<dbReference type="EMBL" id="HG806546">
    <property type="protein sequence ID" value="CDW59280.1"/>
    <property type="molecule type" value="Genomic_DNA"/>
</dbReference>
<dbReference type="PANTHER" id="PTHR45913:SF22">
    <property type="entry name" value="SCAN BOX DOMAIN-CONTAINING PROTEIN"/>
    <property type="match status" value="1"/>
</dbReference>
<protein>
    <submittedName>
        <fullName evidence="1">Uncharacterized protein</fullName>
    </submittedName>
</protein>
<name>A0A077ZL01_TRITR</name>
<reference evidence="1" key="2">
    <citation type="submission" date="2014-03" db="EMBL/GenBank/DDBJ databases">
        <title>The whipworm genome and dual-species transcriptomics of an intimate host-pathogen interaction.</title>
        <authorList>
            <person name="Foth B.J."/>
            <person name="Tsai I.J."/>
            <person name="Reid A.J."/>
            <person name="Bancroft A.J."/>
            <person name="Nichol S."/>
            <person name="Tracey A."/>
            <person name="Holroyd N."/>
            <person name="Cotton J.A."/>
            <person name="Stanley E.J."/>
            <person name="Zarowiecki M."/>
            <person name="Liu J.Z."/>
            <person name="Huckvale T."/>
            <person name="Cooper P.J."/>
            <person name="Grencis R.K."/>
            <person name="Berriman M."/>
        </authorList>
    </citation>
    <scope>NUCLEOTIDE SEQUENCE [LARGE SCALE GENOMIC DNA]</scope>
</reference>
<accession>A0A077ZL01</accession>
<dbReference type="OrthoDB" id="1101576at2759"/>
<evidence type="ECO:0000313" key="1">
    <source>
        <dbReference type="EMBL" id="CDW59280.1"/>
    </source>
</evidence>